<name>A0A9P3GTC6_9APHY</name>
<dbReference type="Proteomes" id="UP000703269">
    <property type="component" value="Unassembled WGS sequence"/>
</dbReference>
<proteinExistence type="predicted"/>
<dbReference type="AlphaFoldDB" id="A0A9P3GTC6"/>
<reference evidence="2 3" key="1">
    <citation type="submission" date="2021-08" db="EMBL/GenBank/DDBJ databases">
        <title>Draft Genome Sequence of Phanerochaete sordida strain YK-624.</title>
        <authorList>
            <person name="Mori T."/>
            <person name="Dohra H."/>
            <person name="Suzuki T."/>
            <person name="Kawagishi H."/>
            <person name="Hirai H."/>
        </authorList>
    </citation>
    <scope>NUCLEOTIDE SEQUENCE [LARGE SCALE GENOMIC DNA]</scope>
    <source>
        <strain evidence="2 3">YK-624</strain>
    </source>
</reference>
<feature type="transmembrane region" description="Helical" evidence="1">
    <location>
        <begin position="67"/>
        <end position="87"/>
    </location>
</feature>
<keyword evidence="1" id="KW-0472">Membrane</keyword>
<protein>
    <submittedName>
        <fullName evidence="2">Uncharacterized protein</fullName>
    </submittedName>
</protein>
<keyword evidence="1" id="KW-1133">Transmembrane helix</keyword>
<keyword evidence="1" id="KW-0812">Transmembrane</keyword>
<accession>A0A9P3GTC6</accession>
<evidence type="ECO:0000256" key="1">
    <source>
        <dbReference type="SAM" id="Phobius"/>
    </source>
</evidence>
<keyword evidence="3" id="KW-1185">Reference proteome</keyword>
<gene>
    <name evidence="2" type="ORF">PsYK624_165440</name>
</gene>
<evidence type="ECO:0000313" key="3">
    <source>
        <dbReference type="Proteomes" id="UP000703269"/>
    </source>
</evidence>
<sequence length="88" mass="9494">MPPSYETQVGNITGLRFDFLGFDTRDASDAFDLSIFASDFRYLSHSRHAQSTRTPATRQSQISGELAALYAPLITLPIGALAAAMGVV</sequence>
<comment type="caution">
    <text evidence="2">The sequence shown here is derived from an EMBL/GenBank/DDBJ whole genome shotgun (WGS) entry which is preliminary data.</text>
</comment>
<evidence type="ECO:0000313" key="2">
    <source>
        <dbReference type="EMBL" id="GJF00260.1"/>
    </source>
</evidence>
<dbReference type="EMBL" id="BPQB01000142">
    <property type="protein sequence ID" value="GJF00260.1"/>
    <property type="molecule type" value="Genomic_DNA"/>
</dbReference>
<organism evidence="2 3">
    <name type="scientific">Phanerochaete sordida</name>
    <dbReference type="NCBI Taxonomy" id="48140"/>
    <lineage>
        <taxon>Eukaryota</taxon>
        <taxon>Fungi</taxon>
        <taxon>Dikarya</taxon>
        <taxon>Basidiomycota</taxon>
        <taxon>Agaricomycotina</taxon>
        <taxon>Agaricomycetes</taxon>
        <taxon>Polyporales</taxon>
        <taxon>Phanerochaetaceae</taxon>
        <taxon>Phanerochaete</taxon>
    </lineage>
</organism>